<evidence type="ECO:0000313" key="3">
    <source>
        <dbReference type="Proteomes" id="UP000567293"/>
    </source>
</evidence>
<dbReference type="EMBL" id="JACDQQ010000386">
    <property type="protein sequence ID" value="MBA0084137.1"/>
    <property type="molecule type" value="Genomic_DNA"/>
</dbReference>
<dbReference type="AlphaFoldDB" id="A0A7V8SVZ5"/>
<sequence length="291" mass="32341">MRTKIAAFSLVAVLGAAGGSAQEIRTAPKEITAPDYNIVNCSGFVTDQKFPHEFRLISGEQSNYKLTFTSGDYVYINRGQDKGVRVGDRFFVVRPDDYAGDVPWFKWQDKLMKAMGTQYIDAGQVRVVNVQAKASIAQVIFSCDYMQRGDIVVPYQDRPVPPFKEAAAFDHFAPVSGKPVAMVVTGKDHQDAFGKNSAVYVNLGTNQGVKVGDYFRIFRYQGSTAETVPQAKDYQFTMYGFGSAPERYSWNELPREIVGEGIVFNVSHNSSTMMITVSSSQIYAGDYIEIE</sequence>
<proteinExistence type="predicted"/>
<keyword evidence="3" id="KW-1185">Reference proteome</keyword>
<reference evidence="2" key="1">
    <citation type="submission" date="2020-06" db="EMBL/GenBank/DDBJ databases">
        <title>Legume-microbial interactions unlock mineral nutrients during tropical forest succession.</title>
        <authorList>
            <person name="Epihov D.Z."/>
        </authorList>
    </citation>
    <scope>NUCLEOTIDE SEQUENCE [LARGE SCALE GENOMIC DNA]</scope>
    <source>
        <strain evidence="2">Pan2503</strain>
    </source>
</reference>
<organism evidence="2 3">
    <name type="scientific">Candidatus Acidiferrum panamense</name>
    <dbReference type="NCBI Taxonomy" id="2741543"/>
    <lineage>
        <taxon>Bacteria</taxon>
        <taxon>Pseudomonadati</taxon>
        <taxon>Acidobacteriota</taxon>
        <taxon>Terriglobia</taxon>
        <taxon>Candidatus Acidiferrales</taxon>
        <taxon>Candidatus Acidiferrum</taxon>
    </lineage>
</organism>
<evidence type="ECO:0008006" key="4">
    <source>
        <dbReference type="Google" id="ProtNLM"/>
    </source>
</evidence>
<evidence type="ECO:0000313" key="2">
    <source>
        <dbReference type="EMBL" id="MBA0084137.1"/>
    </source>
</evidence>
<comment type="caution">
    <text evidence="2">The sequence shown here is derived from an EMBL/GenBank/DDBJ whole genome shotgun (WGS) entry which is preliminary data.</text>
</comment>
<keyword evidence="1" id="KW-0732">Signal</keyword>
<feature type="signal peptide" evidence="1">
    <location>
        <begin position="1"/>
        <end position="21"/>
    </location>
</feature>
<evidence type="ECO:0000256" key="1">
    <source>
        <dbReference type="SAM" id="SignalP"/>
    </source>
</evidence>
<feature type="chain" id="PRO_5030757087" description="Flagellar assembly protein T C-terminal domain-containing protein" evidence="1">
    <location>
        <begin position="22"/>
        <end position="291"/>
    </location>
</feature>
<dbReference type="Proteomes" id="UP000567293">
    <property type="component" value="Unassembled WGS sequence"/>
</dbReference>
<accession>A0A7V8SVZ5</accession>
<gene>
    <name evidence="2" type="ORF">HRJ53_03995</name>
</gene>
<name>A0A7V8SVZ5_9BACT</name>
<protein>
    <recommendedName>
        <fullName evidence="4">Flagellar assembly protein T C-terminal domain-containing protein</fullName>
    </recommendedName>
</protein>